<reference evidence="1" key="1">
    <citation type="submission" date="2020-10" db="EMBL/GenBank/DDBJ databases">
        <authorList>
            <person name="Hahn C.J."/>
            <person name="Laso-Perez R."/>
            <person name="Vulcano F."/>
            <person name="Vaziourakis K.-M."/>
            <person name="Stokke R."/>
            <person name="Steen I.H."/>
            <person name="Teske A."/>
            <person name="Boetius A."/>
            <person name="Liebeke M."/>
            <person name="Amann R."/>
            <person name="Knittel K."/>
        </authorList>
    </citation>
    <scope>NUCLEOTIDE SEQUENCE</scope>
    <source>
        <strain evidence="1">Gfbio:e3339647-f889-4370-9287-4fb5cb688e4c:AG392O15_GoMArc1</strain>
    </source>
</reference>
<proteinExistence type="predicted"/>
<dbReference type="AlphaFoldDB" id="A0A811TEY4"/>
<sequence length="61" mass="6827">MLEGKYADVTIRELWSRVEIVMAVGVSDKPFGTDDIDDEGVEAILGVDFLQETEMPLDFGY</sequence>
<organism evidence="1 2">
    <name type="scientific">Candidatus Argoarchaeum ethanivorans</name>
    <dbReference type="NCBI Taxonomy" id="2608793"/>
    <lineage>
        <taxon>Archaea</taxon>
        <taxon>Methanobacteriati</taxon>
        <taxon>Methanobacteriota</taxon>
        <taxon>Stenosarchaea group</taxon>
        <taxon>Methanomicrobia</taxon>
        <taxon>Methanosarcinales</taxon>
        <taxon>Methanosarcinales incertae sedis</taxon>
        <taxon>GOM Arc I cluster</taxon>
        <taxon>Candidatus Argoarchaeum</taxon>
    </lineage>
</organism>
<comment type="caution">
    <text evidence="1">The sequence shown here is derived from an EMBL/GenBank/DDBJ whole genome shotgun (WGS) entry which is preliminary data.</text>
</comment>
<evidence type="ECO:0000313" key="1">
    <source>
        <dbReference type="EMBL" id="CAD6494009.1"/>
    </source>
</evidence>
<name>A0A811TEY4_9EURY</name>
<gene>
    <name evidence="1" type="ORF">CHKLHMKO_00598</name>
</gene>
<protein>
    <submittedName>
        <fullName evidence="1">Uncharacterized protein</fullName>
    </submittedName>
</protein>
<dbReference type="Proteomes" id="UP000610373">
    <property type="component" value="Unassembled WGS sequence"/>
</dbReference>
<dbReference type="EMBL" id="CAJHIO010000053">
    <property type="protein sequence ID" value="CAD6494009.1"/>
    <property type="molecule type" value="Genomic_DNA"/>
</dbReference>
<accession>A0A811TEY4</accession>
<evidence type="ECO:0000313" key="2">
    <source>
        <dbReference type="Proteomes" id="UP000610373"/>
    </source>
</evidence>